<dbReference type="Pfam" id="PF03446">
    <property type="entry name" value="NAD_binding_2"/>
    <property type="match status" value="1"/>
</dbReference>
<keyword evidence="8" id="KW-1185">Reference proteome</keyword>
<proteinExistence type="inferred from homology"/>
<dbReference type="Proteomes" id="UP000306912">
    <property type="component" value="Unassembled WGS sequence"/>
</dbReference>
<dbReference type="PANTHER" id="PTHR43060:SF15">
    <property type="entry name" value="3-HYDROXYISOBUTYRATE DEHYDROGENASE-LIKE 1, MITOCHONDRIAL-RELATED"/>
    <property type="match status" value="1"/>
</dbReference>
<dbReference type="InterPro" id="IPR013328">
    <property type="entry name" value="6PGD_dom2"/>
</dbReference>
<evidence type="ECO:0000256" key="3">
    <source>
        <dbReference type="ARBA" id="ARBA00023027"/>
    </source>
</evidence>
<evidence type="ECO:0000259" key="5">
    <source>
        <dbReference type="Pfam" id="PF03446"/>
    </source>
</evidence>
<dbReference type="Pfam" id="PF14833">
    <property type="entry name" value="NAD_binding_11"/>
    <property type="match status" value="1"/>
</dbReference>
<reference evidence="7 8" key="1">
    <citation type="submission" date="2019-05" db="EMBL/GenBank/DDBJ databases">
        <title>Culicoidintestinum kansasii gen. nov., sp. nov. from the gastrointestinal tract of the biting midge, Culicoides sonorensis.</title>
        <authorList>
            <person name="Neupane S."/>
            <person name="Ghosh A."/>
            <person name="Gunther S."/>
            <person name="Martin K."/>
            <person name="Zurek L."/>
        </authorList>
    </citation>
    <scope>NUCLEOTIDE SEQUENCE [LARGE SCALE GENOMIC DNA]</scope>
    <source>
        <strain evidence="7 8">CS-1</strain>
    </source>
</reference>
<dbReference type="Gene3D" id="1.10.1040.10">
    <property type="entry name" value="N-(1-d-carboxylethyl)-l-norvaline Dehydrogenase, domain 2"/>
    <property type="match status" value="1"/>
</dbReference>
<dbReference type="AlphaFoldDB" id="A0A5R8QCC6"/>
<dbReference type="InterPro" id="IPR029154">
    <property type="entry name" value="HIBADH-like_NADP-bd"/>
</dbReference>
<evidence type="ECO:0000256" key="2">
    <source>
        <dbReference type="ARBA" id="ARBA00023002"/>
    </source>
</evidence>
<dbReference type="EMBL" id="VBWP01000006">
    <property type="protein sequence ID" value="TLG72968.1"/>
    <property type="molecule type" value="Genomic_DNA"/>
</dbReference>
<keyword evidence="3" id="KW-0520">NAD</keyword>
<feature type="domain" description="6-phosphogluconate dehydrogenase NADP-binding" evidence="5">
    <location>
        <begin position="3"/>
        <end position="160"/>
    </location>
</feature>
<dbReference type="InParanoid" id="A0A5R8QCC6"/>
<dbReference type="GO" id="GO:0051287">
    <property type="term" value="F:NAD binding"/>
    <property type="evidence" value="ECO:0007669"/>
    <property type="project" value="InterPro"/>
</dbReference>
<dbReference type="SUPFAM" id="SSF51735">
    <property type="entry name" value="NAD(P)-binding Rossmann-fold domains"/>
    <property type="match status" value="1"/>
</dbReference>
<name>A0A5R8QCC6_9FIRM</name>
<evidence type="ECO:0000256" key="4">
    <source>
        <dbReference type="PIRSR" id="PIRSR000103-1"/>
    </source>
</evidence>
<evidence type="ECO:0000259" key="6">
    <source>
        <dbReference type="Pfam" id="PF14833"/>
    </source>
</evidence>
<dbReference type="GO" id="GO:0016491">
    <property type="term" value="F:oxidoreductase activity"/>
    <property type="evidence" value="ECO:0007669"/>
    <property type="project" value="UniProtKB-KW"/>
</dbReference>
<dbReference type="RefSeq" id="WP_138191194.1">
    <property type="nucleotide sequence ID" value="NZ_VBWP01000006.1"/>
</dbReference>
<gene>
    <name evidence="7" type="ORF">FEZ08_07945</name>
</gene>
<dbReference type="InterPro" id="IPR006115">
    <property type="entry name" value="6PGDH_NADP-bd"/>
</dbReference>
<dbReference type="InterPro" id="IPR008927">
    <property type="entry name" value="6-PGluconate_DH-like_C_sf"/>
</dbReference>
<dbReference type="InterPro" id="IPR015815">
    <property type="entry name" value="HIBADH-related"/>
</dbReference>
<feature type="domain" description="3-hydroxyisobutyrate dehydrogenase-like NAD-binding" evidence="6">
    <location>
        <begin position="165"/>
        <end position="285"/>
    </location>
</feature>
<protein>
    <submittedName>
        <fullName evidence="7">NAD(P)-dependent oxidoreductase</fullName>
    </submittedName>
</protein>
<dbReference type="OrthoDB" id="9786703at2"/>
<comment type="caution">
    <text evidence="7">The sequence shown here is derived from an EMBL/GenBank/DDBJ whole genome shotgun (WGS) entry which is preliminary data.</text>
</comment>
<organism evidence="7 8">
    <name type="scientific">Culicoidibacter larvae</name>
    <dbReference type="NCBI Taxonomy" id="2579976"/>
    <lineage>
        <taxon>Bacteria</taxon>
        <taxon>Bacillati</taxon>
        <taxon>Bacillota</taxon>
        <taxon>Culicoidibacteria</taxon>
        <taxon>Culicoidibacterales</taxon>
        <taxon>Culicoidibacteraceae</taxon>
        <taxon>Culicoidibacter</taxon>
    </lineage>
</organism>
<keyword evidence="2" id="KW-0560">Oxidoreductase</keyword>
<evidence type="ECO:0000256" key="1">
    <source>
        <dbReference type="ARBA" id="ARBA00009080"/>
    </source>
</evidence>
<dbReference type="GO" id="GO:0050661">
    <property type="term" value="F:NADP binding"/>
    <property type="evidence" value="ECO:0007669"/>
    <property type="project" value="InterPro"/>
</dbReference>
<dbReference type="FunCoup" id="A0A5R8QCC6">
    <property type="interactions" value="283"/>
</dbReference>
<evidence type="ECO:0000313" key="8">
    <source>
        <dbReference type="Proteomes" id="UP000306912"/>
    </source>
</evidence>
<sequence length="288" mass="30654">MKKIGFIGIGVMGGPIIGHLLRAGYEVYGYTRTKAKAESLIAAGMVWCDTIALVTVSADVIFTMVGFPKDVEDVYFANDGIFKAITAGKYVVDLTTSEPRLAQRISKQAQELGVHALDAPVTGGDLGAINGTLTIMVGGEDADFDTILPILSVFGKSITLHGAAGFGQHAKMANQIGIAGSLIGMAEVLTYAQQVGLDPEKVLATVGSGSASSWQLVNNGPKAVSGDYQPGFYIKHFVKDMNIALDEISEHQVELPGLQLANEIYETLIDNGKMDLGTQAIIEWYKKQ</sequence>
<dbReference type="Gene3D" id="3.40.50.720">
    <property type="entry name" value="NAD(P)-binding Rossmann-like Domain"/>
    <property type="match status" value="1"/>
</dbReference>
<comment type="similarity">
    <text evidence="1">Belongs to the HIBADH-related family.</text>
</comment>
<accession>A0A5R8QCC6</accession>
<dbReference type="SUPFAM" id="SSF48179">
    <property type="entry name" value="6-phosphogluconate dehydrogenase C-terminal domain-like"/>
    <property type="match status" value="1"/>
</dbReference>
<dbReference type="InterPro" id="IPR036291">
    <property type="entry name" value="NAD(P)-bd_dom_sf"/>
</dbReference>
<dbReference type="PIRSF" id="PIRSF000103">
    <property type="entry name" value="HIBADH"/>
    <property type="match status" value="1"/>
</dbReference>
<feature type="active site" evidence="4">
    <location>
        <position position="171"/>
    </location>
</feature>
<dbReference type="PANTHER" id="PTHR43060">
    <property type="entry name" value="3-HYDROXYISOBUTYRATE DEHYDROGENASE-LIKE 1, MITOCHONDRIAL-RELATED"/>
    <property type="match status" value="1"/>
</dbReference>
<evidence type="ECO:0000313" key="7">
    <source>
        <dbReference type="EMBL" id="TLG72968.1"/>
    </source>
</evidence>